<sequence>MTKAKDKHAEGRAHADRAHAKLAPSAASRWVNCPGSVRLSAGIESRSSIWADEGTAAHTLAEMCLNTGFDADRFLDGCVDVNTGRVHETMPPQLEGKPRVFAIDEEMAGAVQVYLDLVRSLVQEGDEYETEQRLDLSSVHPDIFGTGDFLLYRPSTHKLVIVDYKHGKGVAVDPRENKQLMTYAVGAALRYHNRGIDEVELIVVQPRAEGDEVKTWKTDAVTLLEWRFELEAAAKATEEPDAPLQAGEWCKFCPALPDCPANRARRAELARIEFAEDGELKLSEPSTIAPERLAAILREAHLFKDWFRRVEEFAHAEATEGRMPPGFKLVAKRATRRWRDEDEAASYLSMVYGLDDEALYERKMLSPAKAETVIGKKNKDDIKHLVVSKSSGTNLVPEEDKRPAVRVDAKTEFAEA</sequence>
<proteinExistence type="predicted"/>
<dbReference type="Pfam" id="PF10926">
    <property type="entry name" value="DUF2800"/>
    <property type="match status" value="1"/>
</dbReference>
<evidence type="ECO:0000313" key="1">
    <source>
        <dbReference type="EMBL" id="MBB4017618.1"/>
    </source>
</evidence>
<evidence type="ECO:0000313" key="2">
    <source>
        <dbReference type="Proteomes" id="UP000577362"/>
    </source>
</evidence>
<name>A0A840C1T2_9HYPH</name>
<dbReference type="EMBL" id="JACIEN010000003">
    <property type="protein sequence ID" value="MBB4017618.1"/>
    <property type="molecule type" value="Genomic_DNA"/>
</dbReference>
<protein>
    <recommendedName>
        <fullName evidence="3">DUF2800 domain-containing protein</fullName>
    </recommendedName>
</protein>
<accession>A0A840C1T2</accession>
<dbReference type="InterPro" id="IPR021229">
    <property type="entry name" value="DUF2800"/>
</dbReference>
<organism evidence="1 2">
    <name type="scientific">Chelatococcus caeni</name>
    <dbReference type="NCBI Taxonomy" id="1348468"/>
    <lineage>
        <taxon>Bacteria</taxon>
        <taxon>Pseudomonadati</taxon>
        <taxon>Pseudomonadota</taxon>
        <taxon>Alphaproteobacteria</taxon>
        <taxon>Hyphomicrobiales</taxon>
        <taxon>Chelatococcaceae</taxon>
        <taxon>Chelatococcus</taxon>
    </lineage>
</organism>
<reference evidence="1 2" key="1">
    <citation type="submission" date="2020-08" db="EMBL/GenBank/DDBJ databases">
        <title>Genomic Encyclopedia of Type Strains, Phase IV (KMG-IV): sequencing the most valuable type-strain genomes for metagenomic binning, comparative biology and taxonomic classification.</title>
        <authorList>
            <person name="Goeker M."/>
        </authorList>
    </citation>
    <scope>NUCLEOTIDE SEQUENCE [LARGE SCALE GENOMIC DNA]</scope>
    <source>
        <strain evidence="1 2">DSM 103737</strain>
    </source>
</reference>
<comment type="caution">
    <text evidence="1">The sequence shown here is derived from an EMBL/GenBank/DDBJ whole genome shotgun (WGS) entry which is preliminary data.</text>
</comment>
<dbReference type="AlphaFoldDB" id="A0A840C1T2"/>
<keyword evidence="2" id="KW-1185">Reference proteome</keyword>
<gene>
    <name evidence="1" type="ORF">GGR16_002652</name>
</gene>
<dbReference type="InterPro" id="IPR011604">
    <property type="entry name" value="PDDEXK-like_dom_sf"/>
</dbReference>
<evidence type="ECO:0008006" key="3">
    <source>
        <dbReference type="Google" id="ProtNLM"/>
    </source>
</evidence>
<dbReference type="Proteomes" id="UP000577362">
    <property type="component" value="Unassembled WGS sequence"/>
</dbReference>
<dbReference type="RefSeq" id="WP_183316917.1">
    <property type="nucleotide sequence ID" value="NZ_JACIEN010000003.1"/>
</dbReference>
<dbReference type="Gene3D" id="3.90.320.10">
    <property type="match status" value="1"/>
</dbReference>